<sequence>MVAGSVRRVHDVGMSTIRRFLTLAPFALAVTLVVGVVYLLGAGGWTISAASVRDNLGGVVYLALFALVVNGLVLAVVLAAVAALGRTRLGPAGALGAALAVVAACAAAYYVADAPWRLDEEEWDLLVLDAALLTSLPAWFTYAVGLAVLGRRAVAAPEPGVPASGA</sequence>
<comment type="caution">
    <text evidence="2">The sequence shown here is derived from an EMBL/GenBank/DDBJ whole genome shotgun (WGS) entry which is preliminary data.</text>
</comment>
<gene>
    <name evidence="2" type="ORF">GCM10010102_34870</name>
</gene>
<accession>A0A8H9L505</accession>
<name>A0A8H9L505_9MICO</name>
<evidence type="ECO:0000313" key="2">
    <source>
        <dbReference type="EMBL" id="GGM36497.1"/>
    </source>
</evidence>
<reference evidence="2" key="1">
    <citation type="journal article" date="2014" name="Int. J. Syst. Evol. Microbiol.">
        <title>Complete genome sequence of Corynebacterium casei LMG S-19264T (=DSM 44701T), isolated from a smear-ripened cheese.</title>
        <authorList>
            <consortium name="US DOE Joint Genome Institute (JGI-PGF)"/>
            <person name="Walter F."/>
            <person name="Albersmeier A."/>
            <person name="Kalinowski J."/>
            <person name="Ruckert C."/>
        </authorList>
    </citation>
    <scope>NUCLEOTIDE SEQUENCE</scope>
    <source>
        <strain evidence="2">JCM 3051</strain>
    </source>
</reference>
<reference evidence="2" key="2">
    <citation type="submission" date="2020-09" db="EMBL/GenBank/DDBJ databases">
        <authorList>
            <person name="Sun Q."/>
            <person name="Ohkuma M."/>
        </authorList>
    </citation>
    <scope>NUCLEOTIDE SEQUENCE</scope>
    <source>
        <strain evidence="2">JCM 3051</strain>
    </source>
</reference>
<protein>
    <submittedName>
        <fullName evidence="2">Uncharacterized protein</fullName>
    </submittedName>
</protein>
<dbReference type="AlphaFoldDB" id="A0A8H9L505"/>
<feature type="transmembrane region" description="Helical" evidence="1">
    <location>
        <begin position="20"/>
        <end position="40"/>
    </location>
</feature>
<proteinExistence type="predicted"/>
<dbReference type="EMBL" id="BMPT01000016">
    <property type="protein sequence ID" value="GGM36497.1"/>
    <property type="molecule type" value="Genomic_DNA"/>
</dbReference>
<dbReference type="Proteomes" id="UP000655589">
    <property type="component" value="Unassembled WGS sequence"/>
</dbReference>
<keyword evidence="1" id="KW-0472">Membrane</keyword>
<keyword evidence="3" id="KW-1185">Reference proteome</keyword>
<evidence type="ECO:0000256" key="1">
    <source>
        <dbReference type="SAM" id="Phobius"/>
    </source>
</evidence>
<feature type="transmembrane region" description="Helical" evidence="1">
    <location>
        <begin position="60"/>
        <end position="85"/>
    </location>
</feature>
<feature type="transmembrane region" description="Helical" evidence="1">
    <location>
        <begin position="92"/>
        <end position="111"/>
    </location>
</feature>
<organism evidence="2 3">
    <name type="scientific">Promicromonospora citrea</name>
    <dbReference type="NCBI Taxonomy" id="43677"/>
    <lineage>
        <taxon>Bacteria</taxon>
        <taxon>Bacillati</taxon>
        <taxon>Actinomycetota</taxon>
        <taxon>Actinomycetes</taxon>
        <taxon>Micrococcales</taxon>
        <taxon>Promicromonosporaceae</taxon>
        <taxon>Promicromonospora</taxon>
    </lineage>
</organism>
<keyword evidence="1" id="KW-1133">Transmembrane helix</keyword>
<feature type="transmembrane region" description="Helical" evidence="1">
    <location>
        <begin position="131"/>
        <end position="149"/>
    </location>
</feature>
<keyword evidence="1" id="KW-0812">Transmembrane</keyword>
<evidence type="ECO:0000313" key="3">
    <source>
        <dbReference type="Proteomes" id="UP000655589"/>
    </source>
</evidence>